<evidence type="ECO:0000256" key="1">
    <source>
        <dbReference type="ARBA" id="ARBA00023015"/>
    </source>
</evidence>
<gene>
    <name evidence="5" type="ORF">HX810_28720</name>
    <name evidence="6" type="ORF">SAMN05216247_11451</name>
</gene>
<evidence type="ECO:0000256" key="2">
    <source>
        <dbReference type="ARBA" id="ARBA00023125"/>
    </source>
</evidence>
<evidence type="ECO:0000313" key="8">
    <source>
        <dbReference type="Proteomes" id="UP000561369"/>
    </source>
</evidence>
<dbReference type="InterPro" id="IPR008920">
    <property type="entry name" value="TF_FadR/GntR_C"/>
</dbReference>
<dbReference type="Pfam" id="PF00392">
    <property type="entry name" value="GntR"/>
    <property type="match status" value="1"/>
</dbReference>
<dbReference type="GO" id="GO:0003700">
    <property type="term" value="F:DNA-binding transcription factor activity"/>
    <property type="evidence" value="ECO:0007669"/>
    <property type="project" value="InterPro"/>
</dbReference>
<keyword evidence="3" id="KW-0804">Transcription</keyword>
<dbReference type="InterPro" id="IPR011711">
    <property type="entry name" value="GntR_C"/>
</dbReference>
<dbReference type="SMART" id="SM00895">
    <property type="entry name" value="FCD"/>
    <property type="match status" value="1"/>
</dbReference>
<dbReference type="PANTHER" id="PTHR43537">
    <property type="entry name" value="TRANSCRIPTIONAL REGULATOR, GNTR FAMILY"/>
    <property type="match status" value="1"/>
</dbReference>
<dbReference type="EMBL" id="FNOX01000014">
    <property type="protein sequence ID" value="SDZ61771.1"/>
    <property type="molecule type" value="Genomic_DNA"/>
</dbReference>
<dbReference type="Pfam" id="PF07729">
    <property type="entry name" value="FCD"/>
    <property type="match status" value="1"/>
</dbReference>
<dbReference type="SMART" id="SM00345">
    <property type="entry name" value="HTH_GNTR"/>
    <property type="match status" value="2"/>
</dbReference>
<dbReference type="InterPro" id="IPR000524">
    <property type="entry name" value="Tscrpt_reg_HTH_GntR"/>
</dbReference>
<dbReference type="GO" id="GO:0003677">
    <property type="term" value="F:DNA binding"/>
    <property type="evidence" value="ECO:0007669"/>
    <property type="project" value="UniProtKB-KW"/>
</dbReference>
<dbReference type="AlphaFoldDB" id="A0A1H3UIB4"/>
<accession>A0A1H3UIB4</accession>
<dbReference type="Gene3D" id="1.20.120.530">
    <property type="entry name" value="GntR ligand-binding domain-like"/>
    <property type="match status" value="1"/>
</dbReference>
<dbReference type="InterPro" id="IPR036388">
    <property type="entry name" value="WH-like_DNA-bd_sf"/>
</dbReference>
<evidence type="ECO:0000256" key="3">
    <source>
        <dbReference type="ARBA" id="ARBA00023163"/>
    </source>
</evidence>
<keyword evidence="1" id="KW-0805">Transcription regulation</keyword>
<dbReference type="SUPFAM" id="SSF46785">
    <property type="entry name" value="Winged helix' DNA-binding domain"/>
    <property type="match status" value="2"/>
</dbReference>
<keyword evidence="2 6" id="KW-0238">DNA-binding</keyword>
<dbReference type="PROSITE" id="PS50949">
    <property type="entry name" value="HTH_GNTR"/>
    <property type="match status" value="1"/>
</dbReference>
<dbReference type="Proteomes" id="UP000561369">
    <property type="component" value="Unassembled WGS sequence"/>
</dbReference>
<organism evidence="6 7">
    <name type="scientific">Pseudomonas salomonii</name>
    <dbReference type="NCBI Taxonomy" id="191391"/>
    <lineage>
        <taxon>Bacteria</taxon>
        <taxon>Pseudomonadati</taxon>
        <taxon>Pseudomonadota</taxon>
        <taxon>Gammaproteobacteria</taxon>
        <taxon>Pseudomonadales</taxon>
        <taxon>Pseudomonadaceae</taxon>
        <taxon>Pseudomonas</taxon>
    </lineage>
</organism>
<reference evidence="5 8" key="2">
    <citation type="submission" date="2020-04" db="EMBL/GenBank/DDBJ databases">
        <title>Molecular characterization of pseudomonads from Agaricus bisporus reveal novel blotch 2 pathogens in Western Europe.</title>
        <authorList>
            <person name="Taparia T."/>
            <person name="Krijger M."/>
            <person name="Haynes E."/>
            <person name="Elpinstone J.G."/>
            <person name="Noble R."/>
            <person name="Van Der Wolf J."/>
        </authorList>
    </citation>
    <scope>NUCLEOTIDE SEQUENCE [LARGE SCALE GENOMIC DNA]</scope>
    <source>
        <strain evidence="5 8">IPO3765</strain>
    </source>
</reference>
<dbReference type="InterPro" id="IPR036390">
    <property type="entry name" value="WH_DNA-bd_sf"/>
</dbReference>
<name>A0A1H3UIB4_9PSED</name>
<proteinExistence type="predicted"/>
<evidence type="ECO:0000313" key="7">
    <source>
        <dbReference type="Proteomes" id="UP000182902"/>
    </source>
</evidence>
<dbReference type="EMBL" id="JACAQV010000034">
    <property type="protein sequence ID" value="NWF11667.1"/>
    <property type="molecule type" value="Genomic_DNA"/>
</dbReference>
<reference evidence="6 7" key="1">
    <citation type="submission" date="2016-10" db="EMBL/GenBank/DDBJ databases">
        <authorList>
            <person name="de Groot N.N."/>
        </authorList>
    </citation>
    <scope>NUCLEOTIDE SEQUENCE [LARGE SCALE GENOMIC DNA]</scope>
    <source>
        <strain evidence="6 7">ICMP 14252</strain>
    </source>
</reference>
<sequence length="295" mass="33853">MPLSPLQARIARDIVSHVRRERFPVGHHLVESQLATTLNVSRTPVKFAMGHLVEKGMLTYDRNRGFFLARASDDLGDLVSEVMGNSDDPLYLKLAELRLSRQLPELFTEIEFMRQFDVSRAALRAVLSRIQQEGWVEQRAGQGWRLLPMIDSVEAYEESYSFRATIEPSGLLSPTFQLDRETLAACRRQQEFIANGGYLTMTAQELFEANSLFHETLAACSGNRFLQQTVRRLDQLRRLVEYRQASARTPRKGQAEEHLAILECLERGDRLAAADQMRRHLEQARRHKVDPALFE</sequence>
<evidence type="ECO:0000259" key="4">
    <source>
        <dbReference type="PROSITE" id="PS50949"/>
    </source>
</evidence>
<feature type="domain" description="HTH gntR-type" evidence="4">
    <location>
        <begin position="4"/>
        <end position="71"/>
    </location>
</feature>
<dbReference type="SUPFAM" id="SSF48008">
    <property type="entry name" value="GntR ligand-binding domain-like"/>
    <property type="match status" value="1"/>
</dbReference>
<evidence type="ECO:0000313" key="6">
    <source>
        <dbReference type="EMBL" id="SDZ61771.1"/>
    </source>
</evidence>
<dbReference type="Proteomes" id="UP000182902">
    <property type="component" value="Unassembled WGS sequence"/>
</dbReference>
<dbReference type="Gene3D" id="1.10.10.10">
    <property type="entry name" value="Winged helix-like DNA-binding domain superfamily/Winged helix DNA-binding domain"/>
    <property type="match status" value="2"/>
</dbReference>
<evidence type="ECO:0000313" key="5">
    <source>
        <dbReference type="EMBL" id="NWF11667.1"/>
    </source>
</evidence>
<dbReference type="PANTHER" id="PTHR43537:SF24">
    <property type="entry name" value="GLUCONATE OPERON TRANSCRIPTIONAL REPRESSOR"/>
    <property type="match status" value="1"/>
</dbReference>
<protein>
    <submittedName>
        <fullName evidence="6">DNA-binding transcriptional regulator, GntR family</fullName>
    </submittedName>
    <submittedName>
        <fullName evidence="5">GntR family transcriptional regulator</fullName>
    </submittedName>
</protein>